<evidence type="ECO:0000256" key="1">
    <source>
        <dbReference type="ARBA" id="ARBA00009632"/>
    </source>
</evidence>
<dbReference type="Gene3D" id="3.30.750.70">
    <property type="entry name" value="4-hydroxybutyrate coenzyme like domains"/>
    <property type="match status" value="1"/>
</dbReference>
<dbReference type="GO" id="GO:0006083">
    <property type="term" value="P:acetate metabolic process"/>
    <property type="evidence" value="ECO:0007669"/>
    <property type="project" value="InterPro"/>
</dbReference>
<proteinExistence type="inferred from homology"/>
<dbReference type="KEGG" id="dov:DSCO28_59030"/>
<feature type="domain" description="Acetyl-CoA hydrolase/transferase C-terminal" evidence="4">
    <location>
        <begin position="272"/>
        <end position="424"/>
    </location>
</feature>
<name>A0A5K7ZYI3_9BACT</name>
<evidence type="ECO:0000259" key="4">
    <source>
        <dbReference type="Pfam" id="PF13336"/>
    </source>
</evidence>
<comment type="similarity">
    <text evidence="1">Belongs to the acetyl-CoA hydrolase/transferase family.</text>
</comment>
<organism evidence="5 6">
    <name type="scientific">Desulfosarcina ovata subsp. sediminis</name>
    <dbReference type="NCBI Taxonomy" id="885957"/>
    <lineage>
        <taxon>Bacteria</taxon>
        <taxon>Pseudomonadati</taxon>
        <taxon>Thermodesulfobacteriota</taxon>
        <taxon>Desulfobacteria</taxon>
        <taxon>Desulfobacterales</taxon>
        <taxon>Desulfosarcinaceae</taxon>
        <taxon>Desulfosarcina</taxon>
    </lineage>
</organism>
<evidence type="ECO:0000313" key="5">
    <source>
        <dbReference type="EMBL" id="BBO85337.1"/>
    </source>
</evidence>
<reference evidence="5 6" key="1">
    <citation type="submission" date="2019-11" db="EMBL/GenBank/DDBJ databases">
        <title>Comparative genomics of hydrocarbon-degrading Desulfosarcina strains.</title>
        <authorList>
            <person name="Watanabe M."/>
            <person name="Kojima H."/>
            <person name="Fukui M."/>
        </authorList>
    </citation>
    <scope>NUCLEOTIDE SEQUENCE [LARGE SCALE GENOMIC DNA]</scope>
    <source>
        <strain evidence="5 6">28bB2T</strain>
    </source>
</reference>
<dbReference type="Proteomes" id="UP000425960">
    <property type="component" value="Chromosome"/>
</dbReference>
<accession>A0A5K7ZYI3</accession>
<dbReference type="Pfam" id="PF02550">
    <property type="entry name" value="AcetylCoA_hydro"/>
    <property type="match status" value="1"/>
</dbReference>
<dbReference type="Gene3D" id="3.40.1080.20">
    <property type="entry name" value="Acetyl-CoA hydrolase/transferase C-terminal domain"/>
    <property type="match status" value="1"/>
</dbReference>
<protein>
    <submittedName>
        <fullName evidence="5">4-hydroxybutyrate CoA-transferase</fullName>
    </submittedName>
</protein>
<dbReference type="SUPFAM" id="SSF100950">
    <property type="entry name" value="NagB/RpiA/CoA transferase-like"/>
    <property type="match status" value="2"/>
</dbReference>
<dbReference type="Pfam" id="PF13336">
    <property type="entry name" value="AcetylCoA_hyd_C"/>
    <property type="match status" value="1"/>
</dbReference>
<dbReference type="PANTHER" id="PTHR21432:SF20">
    <property type="entry name" value="ACETYL-COA HYDROLASE"/>
    <property type="match status" value="1"/>
</dbReference>
<feature type="domain" description="Acetyl-CoA hydrolase/transferase N-terminal" evidence="3">
    <location>
        <begin position="6"/>
        <end position="184"/>
    </location>
</feature>
<dbReference type="InterPro" id="IPR037171">
    <property type="entry name" value="NagB/RpiA_transferase-like"/>
</dbReference>
<gene>
    <name evidence="5" type="primary">cat2</name>
    <name evidence="5" type="ORF">DSCO28_59030</name>
</gene>
<dbReference type="Gene3D" id="3.40.1080.10">
    <property type="entry name" value="Glutaconate Coenzyme A-transferase"/>
    <property type="match status" value="1"/>
</dbReference>
<dbReference type="InterPro" id="IPR038460">
    <property type="entry name" value="AcetylCoA_hyd_C_sf"/>
</dbReference>
<dbReference type="InterPro" id="IPR003702">
    <property type="entry name" value="ActCoA_hydro_N"/>
</dbReference>
<sequence>MLSVNEMYRQKKVSVEDAAKIVKSGDVIWAPPASNEPVVFWNALAERKEELEGVVVRQFLSRRNHTHMDPSFAPHIFIECFFVTDSVRELVKQGYATYVPSNFGDIPEKIRQSDRVDLLVMTVSPMDEHGNFTFGLGCDYTPAAIEKARQIIVEVNPNMPRTNGYNNIHISQVDLLVECDEPMVELPMPTITKMDETIGAYIADLIEDGSTLQVGIGGIPAAVCKFLEHKKDLGIHTELVSDYVIGLLESGAVNGSKKTIHKGKIVATIVEGTRNFFNYIDNNPVIELHPVDYTNDPHVIAKNHKMVSINGTIEVDLFGQCASESIGTVIWGGSGGQADFATGVTMCPEGKGFIVQRSTAKGGTISKIVPVLTPGASVTTHKNYVDHVVTEYGVAKLRGKSMRQRALALIDIAHPDFRDELRHAAKQIKII</sequence>
<evidence type="ECO:0000259" key="3">
    <source>
        <dbReference type="Pfam" id="PF02550"/>
    </source>
</evidence>
<evidence type="ECO:0000256" key="2">
    <source>
        <dbReference type="ARBA" id="ARBA00022679"/>
    </source>
</evidence>
<dbReference type="RefSeq" id="WP_155324975.1">
    <property type="nucleotide sequence ID" value="NZ_AP021876.1"/>
</dbReference>
<evidence type="ECO:0000313" key="6">
    <source>
        <dbReference type="Proteomes" id="UP000425960"/>
    </source>
</evidence>
<keyword evidence="2 5" id="KW-0808">Transferase</keyword>
<dbReference type="GO" id="GO:0008775">
    <property type="term" value="F:acetate CoA-transferase activity"/>
    <property type="evidence" value="ECO:0007669"/>
    <property type="project" value="InterPro"/>
</dbReference>
<dbReference type="PANTHER" id="PTHR21432">
    <property type="entry name" value="ACETYL-COA HYDROLASE-RELATED"/>
    <property type="match status" value="1"/>
</dbReference>
<dbReference type="InterPro" id="IPR046433">
    <property type="entry name" value="ActCoA_hydro"/>
</dbReference>
<dbReference type="EMBL" id="AP021876">
    <property type="protein sequence ID" value="BBO85337.1"/>
    <property type="molecule type" value="Genomic_DNA"/>
</dbReference>
<dbReference type="AlphaFoldDB" id="A0A5K7ZYI3"/>
<dbReference type="InterPro" id="IPR026888">
    <property type="entry name" value="AcetylCoA_hyd_C"/>
</dbReference>